<accession>A0ABP7KGB3</accession>
<comment type="caution">
    <text evidence="2">The sequence shown here is derived from an EMBL/GenBank/DDBJ whole genome shotgun (WGS) entry which is preliminary data.</text>
</comment>
<name>A0ABP7KGB3_9RHOB</name>
<dbReference type="Proteomes" id="UP001399917">
    <property type="component" value="Unassembled WGS sequence"/>
</dbReference>
<evidence type="ECO:0008006" key="4">
    <source>
        <dbReference type="Google" id="ProtNLM"/>
    </source>
</evidence>
<organism evidence="2 3">
    <name type="scientific">Celeribacter arenosi</name>
    <dbReference type="NCBI Taxonomy" id="792649"/>
    <lineage>
        <taxon>Bacteria</taxon>
        <taxon>Pseudomonadati</taxon>
        <taxon>Pseudomonadota</taxon>
        <taxon>Alphaproteobacteria</taxon>
        <taxon>Rhodobacterales</taxon>
        <taxon>Roseobacteraceae</taxon>
        <taxon>Celeribacter</taxon>
    </lineage>
</organism>
<dbReference type="EMBL" id="BAABDF010000007">
    <property type="protein sequence ID" value="GAA3876327.1"/>
    <property type="molecule type" value="Genomic_DNA"/>
</dbReference>
<sequence>MSIVSGDFQMQTDRESVQAHLEKIFKSPDFPKRGRMQDLLRYLTEAALNDAGHEVKAYSIGLDVLGRSSDFDPNSDSIVRVQVGRLRKHLVYYYLTSGRNDPLRLSLPRGTYALEVLTADPDQIADDASEAPSPADLSSKSLAPPQSHSLGTRALVAFSPFSVVQGSENDAALAAEVEADLRVHVAKIDGISVTQTGVTKQDPDLFVNGSLRTVGNRTRVHLELLGPTMETIWGGNITEETSDDPFASQDALLQNLVMELRLRIINAVRAPLSNVPIETLTAWEKYMVSVFAPDRRPNSQAFEQNCVSLLEQAVEDAPDDARVHAALAEKYAYLMNVDPRKDTTEAAEKAEVFVRRANDLDPNSSDVLFNTSLYHWHRGNVPLALNATRRTLELEPFHPLARLHKLCFPFVDRLPDTSLIEEIKAFETRFARDNAARWIALSWITQFYLNRSEYDHAVEFGYLTQETASTPETRMRLAAALVQVGRNEDAQDQIESYLEFWPNLDPAHYASTVIPRRFGTGMVGRELERIYFSLARVVSAKTHLKVIHTGAPNVTKQSR</sequence>
<keyword evidence="3" id="KW-1185">Reference proteome</keyword>
<evidence type="ECO:0000313" key="3">
    <source>
        <dbReference type="Proteomes" id="UP001399917"/>
    </source>
</evidence>
<feature type="region of interest" description="Disordered" evidence="1">
    <location>
        <begin position="125"/>
        <end position="146"/>
    </location>
</feature>
<dbReference type="SUPFAM" id="SSF48452">
    <property type="entry name" value="TPR-like"/>
    <property type="match status" value="1"/>
</dbReference>
<evidence type="ECO:0000313" key="2">
    <source>
        <dbReference type="EMBL" id="GAA3876327.1"/>
    </source>
</evidence>
<dbReference type="Gene3D" id="1.25.40.10">
    <property type="entry name" value="Tetratricopeptide repeat domain"/>
    <property type="match status" value="1"/>
</dbReference>
<reference evidence="3" key="1">
    <citation type="journal article" date="2019" name="Int. J. Syst. Evol. Microbiol.">
        <title>The Global Catalogue of Microorganisms (GCM) 10K type strain sequencing project: providing services to taxonomists for standard genome sequencing and annotation.</title>
        <authorList>
            <consortium name="The Broad Institute Genomics Platform"/>
            <consortium name="The Broad Institute Genome Sequencing Center for Infectious Disease"/>
            <person name="Wu L."/>
            <person name="Ma J."/>
        </authorList>
    </citation>
    <scope>NUCLEOTIDE SEQUENCE [LARGE SCALE GENOMIC DNA]</scope>
    <source>
        <strain evidence="3">JCM 17190</strain>
    </source>
</reference>
<protein>
    <recommendedName>
        <fullName evidence="4">TolB amino-terminal domain-containing protein</fullName>
    </recommendedName>
</protein>
<gene>
    <name evidence="2" type="ORF">GCM10022404_27560</name>
</gene>
<feature type="compositionally biased region" description="Low complexity" evidence="1">
    <location>
        <begin position="130"/>
        <end position="139"/>
    </location>
</feature>
<evidence type="ECO:0000256" key="1">
    <source>
        <dbReference type="SAM" id="MobiDB-lite"/>
    </source>
</evidence>
<dbReference type="InterPro" id="IPR011990">
    <property type="entry name" value="TPR-like_helical_dom_sf"/>
</dbReference>
<proteinExistence type="predicted"/>